<organism evidence="1 2">
    <name type="scientific">Phialocephala subalpina</name>
    <dbReference type="NCBI Taxonomy" id="576137"/>
    <lineage>
        <taxon>Eukaryota</taxon>
        <taxon>Fungi</taxon>
        <taxon>Dikarya</taxon>
        <taxon>Ascomycota</taxon>
        <taxon>Pezizomycotina</taxon>
        <taxon>Leotiomycetes</taxon>
        <taxon>Helotiales</taxon>
        <taxon>Mollisiaceae</taxon>
        <taxon>Phialocephala</taxon>
        <taxon>Phialocephala fortinii species complex</taxon>
    </lineage>
</organism>
<evidence type="ECO:0000313" key="2">
    <source>
        <dbReference type="Proteomes" id="UP000184330"/>
    </source>
</evidence>
<sequence length="181" mass="20425">MLTAQRKDFLTGRWVEIVVRVPADANGPASIINQLLLFRPDFIQHVENLVIKLDLLPLPEITNTTLADVPSSPGCMLVENIVEEVGQFPALARMNVVLSMPENISNGTHDNQLSYVLPFYKLTFTRWILPDQTPATSLPQIASEDELKRLDQLYDMALKTKKDEDARISETTYKRESISSI</sequence>
<dbReference type="EMBL" id="FJOG01000009">
    <property type="protein sequence ID" value="CZR57337.1"/>
    <property type="molecule type" value="Genomic_DNA"/>
</dbReference>
<dbReference type="Proteomes" id="UP000184330">
    <property type="component" value="Unassembled WGS sequence"/>
</dbReference>
<keyword evidence="2" id="KW-1185">Reference proteome</keyword>
<dbReference type="OrthoDB" id="3560990at2759"/>
<proteinExistence type="predicted"/>
<gene>
    <name evidence="1" type="ORF">PAC_07226</name>
</gene>
<dbReference type="AlphaFoldDB" id="A0A1L7WX39"/>
<accession>A0A1L7WX39</accession>
<evidence type="ECO:0000313" key="1">
    <source>
        <dbReference type="EMBL" id="CZR57337.1"/>
    </source>
</evidence>
<protein>
    <submittedName>
        <fullName evidence="1">Uncharacterized protein</fullName>
    </submittedName>
</protein>
<name>A0A1L7WX39_9HELO</name>
<reference evidence="1 2" key="1">
    <citation type="submission" date="2016-03" db="EMBL/GenBank/DDBJ databases">
        <authorList>
            <person name="Ploux O."/>
        </authorList>
    </citation>
    <scope>NUCLEOTIDE SEQUENCE [LARGE SCALE GENOMIC DNA]</scope>
    <source>
        <strain evidence="1 2">UAMH 11012</strain>
    </source>
</reference>